<evidence type="ECO:0000313" key="2">
    <source>
        <dbReference type="Proteomes" id="UP001172386"/>
    </source>
</evidence>
<keyword evidence="2" id="KW-1185">Reference proteome</keyword>
<gene>
    <name evidence="1" type="ORF">H2198_004043</name>
</gene>
<accession>A0ACC3A9Y9</accession>
<sequence length="380" mass="43407">MASVRLILRRAPLVLIVPILLICLALWFILSSTSPDDDSITSLLSDFPEKNNLRAWKSQLQCPPPPLRWDEKGFYPADSNVKTLEIAPGKIAPLCRPSTPLFIAFGSKCCLLEQTIASYIAEGWPCSQIVVVDNTGHALENAAGSVQDSEHYHLNYTRMQKNYGVSVFGLPIRLTFAQYQNWLLHLAKREGIDDFYWSHQDIIVRSDPNLFPSFFHGILAEKEQLASRFSKGSKEWAFGFFSYDWLAHVNVRAAEVVGQWDQWIPYYHSDCDYYGRARRKELLMFDFPIGRFFDVGSCLTSPQALFAQAQFDNAFELDDVLQQMHGTKADERNHGGSWQGRTADKDVSDDSGPGFEYQIDAGRKWFKKKWGTWQCNVPRQ</sequence>
<proteinExistence type="predicted"/>
<organism evidence="1 2">
    <name type="scientific">Neophaeococcomyces mojaviensis</name>
    <dbReference type="NCBI Taxonomy" id="3383035"/>
    <lineage>
        <taxon>Eukaryota</taxon>
        <taxon>Fungi</taxon>
        <taxon>Dikarya</taxon>
        <taxon>Ascomycota</taxon>
        <taxon>Pezizomycotina</taxon>
        <taxon>Eurotiomycetes</taxon>
        <taxon>Chaetothyriomycetidae</taxon>
        <taxon>Chaetothyriales</taxon>
        <taxon>Chaetothyriales incertae sedis</taxon>
        <taxon>Neophaeococcomyces</taxon>
    </lineage>
</organism>
<dbReference type="Proteomes" id="UP001172386">
    <property type="component" value="Unassembled WGS sequence"/>
</dbReference>
<name>A0ACC3A9Y9_9EURO</name>
<protein>
    <submittedName>
        <fullName evidence="1">Uncharacterized protein</fullName>
    </submittedName>
</protein>
<dbReference type="EMBL" id="JAPDRQ010000058">
    <property type="protein sequence ID" value="KAJ9657847.1"/>
    <property type="molecule type" value="Genomic_DNA"/>
</dbReference>
<comment type="caution">
    <text evidence="1">The sequence shown here is derived from an EMBL/GenBank/DDBJ whole genome shotgun (WGS) entry which is preliminary data.</text>
</comment>
<reference evidence="1" key="1">
    <citation type="submission" date="2022-10" db="EMBL/GenBank/DDBJ databases">
        <title>Culturing micro-colonial fungi from biological soil crusts in the Mojave desert and describing Neophaeococcomyces mojavensis, and introducing the new genera and species Taxawa tesnikishii.</title>
        <authorList>
            <person name="Kurbessoian T."/>
            <person name="Stajich J.E."/>
        </authorList>
    </citation>
    <scope>NUCLEOTIDE SEQUENCE</scope>
    <source>
        <strain evidence="1">JES_112</strain>
    </source>
</reference>
<evidence type="ECO:0000313" key="1">
    <source>
        <dbReference type="EMBL" id="KAJ9657847.1"/>
    </source>
</evidence>